<keyword evidence="2" id="KW-1133">Transmembrane helix</keyword>
<gene>
    <name evidence="3" type="ORF">NCTC11535_01083</name>
</gene>
<reference evidence="3 4" key="1">
    <citation type="submission" date="2018-06" db="EMBL/GenBank/DDBJ databases">
        <authorList>
            <consortium name="Pathogen Informatics"/>
            <person name="Doyle S."/>
        </authorList>
    </citation>
    <scope>NUCLEOTIDE SEQUENCE [LARGE SCALE GENOMIC DNA]</scope>
    <source>
        <strain evidence="3 4">NCTC11535</strain>
    </source>
</reference>
<comment type="caution">
    <text evidence="3">The sequence shown here is derived from an EMBL/GenBank/DDBJ whole genome shotgun (WGS) entry which is preliminary data.</text>
</comment>
<feature type="transmembrane region" description="Helical" evidence="2">
    <location>
        <begin position="87"/>
        <end position="109"/>
    </location>
</feature>
<feature type="region of interest" description="Disordered" evidence="1">
    <location>
        <begin position="1"/>
        <end position="24"/>
    </location>
</feature>
<proteinExistence type="predicted"/>
<dbReference type="Proteomes" id="UP000250006">
    <property type="component" value="Unassembled WGS sequence"/>
</dbReference>
<evidence type="ECO:0000256" key="2">
    <source>
        <dbReference type="SAM" id="Phobius"/>
    </source>
</evidence>
<protein>
    <recommendedName>
        <fullName evidence="5">DUF3017 domain-containing protein</fullName>
    </recommendedName>
</protein>
<evidence type="ECO:0000313" key="3">
    <source>
        <dbReference type="EMBL" id="SPT53419.1"/>
    </source>
</evidence>
<evidence type="ECO:0000313" key="4">
    <source>
        <dbReference type="Proteomes" id="UP000250006"/>
    </source>
</evidence>
<name>A0ABY1VMT8_9ACTO</name>
<feature type="transmembrane region" description="Helical" evidence="2">
    <location>
        <begin position="32"/>
        <end position="51"/>
    </location>
</feature>
<evidence type="ECO:0008006" key="5">
    <source>
        <dbReference type="Google" id="ProtNLM"/>
    </source>
</evidence>
<dbReference type="EMBL" id="UAPQ01000006">
    <property type="protein sequence ID" value="SPT53419.1"/>
    <property type="molecule type" value="Genomic_DNA"/>
</dbReference>
<sequence length="112" mass="12036">MACVKQEEQGAPSSKRPIEPDKAERPWQRYRTAAVVAVGAALALTPTLAVLGRARLAVFWLAAVLAVVTLVRLQRPDGSWIASRSRLFDAVFGAGLVLVLLALAGYAALRRI</sequence>
<accession>A0ABY1VMT8</accession>
<organism evidence="3 4">
    <name type="scientific">Actinomyces bovis</name>
    <dbReference type="NCBI Taxonomy" id="1658"/>
    <lineage>
        <taxon>Bacteria</taxon>
        <taxon>Bacillati</taxon>
        <taxon>Actinomycetota</taxon>
        <taxon>Actinomycetes</taxon>
        <taxon>Actinomycetales</taxon>
        <taxon>Actinomycetaceae</taxon>
        <taxon>Actinomyces</taxon>
    </lineage>
</organism>
<evidence type="ECO:0000256" key="1">
    <source>
        <dbReference type="SAM" id="MobiDB-lite"/>
    </source>
</evidence>
<keyword evidence="2" id="KW-0812">Transmembrane</keyword>
<dbReference type="SUPFAM" id="SSF48239">
    <property type="entry name" value="Terpenoid cyclases/Protein prenyltransferases"/>
    <property type="match status" value="1"/>
</dbReference>
<keyword evidence="2" id="KW-0472">Membrane</keyword>
<dbReference type="InterPro" id="IPR008930">
    <property type="entry name" value="Terpenoid_cyclase/PrenylTrfase"/>
</dbReference>
<feature type="transmembrane region" description="Helical" evidence="2">
    <location>
        <begin position="57"/>
        <end position="75"/>
    </location>
</feature>
<keyword evidence="4" id="KW-1185">Reference proteome</keyword>